<dbReference type="EMBL" id="CP067423">
    <property type="protein sequence ID" value="QQP93817.1"/>
    <property type="molecule type" value="Genomic_DNA"/>
</dbReference>
<feature type="region of interest" description="Disordered" evidence="1">
    <location>
        <begin position="248"/>
        <end position="276"/>
    </location>
</feature>
<dbReference type="RefSeq" id="WP_201083597.1">
    <property type="nucleotide sequence ID" value="NZ_CP067423.1"/>
</dbReference>
<organism evidence="3 4">
    <name type="scientific">Skermanella cutis</name>
    <dbReference type="NCBI Taxonomy" id="2775420"/>
    <lineage>
        <taxon>Bacteria</taxon>
        <taxon>Pseudomonadati</taxon>
        <taxon>Pseudomonadota</taxon>
        <taxon>Alphaproteobacteria</taxon>
        <taxon>Rhodospirillales</taxon>
        <taxon>Azospirillaceae</taxon>
        <taxon>Skermanella</taxon>
    </lineage>
</organism>
<protein>
    <recommendedName>
        <fullName evidence="2">MobA/VirD2-like nuclease domain-containing protein</fullName>
    </recommendedName>
</protein>
<reference evidence="3" key="1">
    <citation type="submission" date="2021-02" db="EMBL/GenBank/DDBJ databases">
        <title>Skermanella TT6 skin isolate.</title>
        <authorList>
            <person name="Lee K."/>
            <person name="Ganzorig M."/>
        </authorList>
    </citation>
    <scope>NUCLEOTIDE SEQUENCE</scope>
    <source>
        <strain evidence="3">TT6</strain>
    </source>
</reference>
<keyword evidence="3" id="KW-0614">Plasmid</keyword>
<evidence type="ECO:0000313" key="4">
    <source>
        <dbReference type="Proteomes" id="UP000595197"/>
    </source>
</evidence>
<proteinExistence type="predicted"/>
<geneLocation type="plasmid" evidence="3 4">
    <name>pTT6-3</name>
</geneLocation>
<dbReference type="InterPro" id="IPR005094">
    <property type="entry name" value="Endonuclease_MobA/VirD2"/>
</dbReference>
<dbReference type="Pfam" id="PF03432">
    <property type="entry name" value="Relaxase"/>
    <property type="match status" value="1"/>
</dbReference>
<dbReference type="Proteomes" id="UP000595197">
    <property type="component" value="Plasmid pTT6-3"/>
</dbReference>
<feature type="domain" description="MobA/VirD2-like nuclease" evidence="2">
    <location>
        <begin position="121"/>
        <end position="225"/>
    </location>
</feature>
<evidence type="ECO:0000256" key="1">
    <source>
        <dbReference type="SAM" id="MobiDB-lite"/>
    </source>
</evidence>
<evidence type="ECO:0000313" key="3">
    <source>
        <dbReference type="EMBL" id="QQP93817.1"/>
    </source>
</evidence>
<accession>A0ABX7BHI2</accession>
<keyword evidence="4" id="KW-1185">Reference proteome</keyword>
<evidence type="ECO:0000259" key="2">
    <source>
        <dbReference type="Pfam" id="PF03432"/>
    </source>
</evidence>
<gene>
    <name evidence="3" type="ORF">IGS68_34395</name>
</gene>
<name>A0ABX7BHI2_9PROT</name>
<sequence length="276" mass="31447">MNGRDRIEEAAPVAEAPLMRAPVTLGRPAGLQLRPVRHHKTPEAQAVRRVPMPATGVTVRGRWTVKPGRFAQRVMVKVKYRAAHNGQPAFKRSLRDNIRYITREGELKGIDQDGNPATRDEMFAQVHGWGEDNRYYKFILSPEEGHRLDLEAYTREVMGKVEKDLLTEDEQRRGVKLEWMAVQHWDTDHPHTHVVMRARVEDRNLRLSSGYVSHGLRARAREVATQHLGYRAERGVDPDAKCKAVQERRQQMGLDPNTGVPVRQAGRSHGREGGLE</sequence>